<dbReference type="Pfam" id="PF00386">
    <property type="entry name" value="C1q"/>
    <property type="match status" value="1"/>
</dbReference>
<dbReference type="AlphaFoldDB" id="A0A8J2RD44"/>
<accession>A0A8J2RD44</accession>
<keyword evidence="2" id="KW-0964">Secreted</keyword>
<dbReference type="InterPro" id="IPR050822">
    <property type="entry name" value="Cerebellin_Synaptic_Org"/>
</dbReference>
<dbReference type="Proteomes" id="UP000789390">
    <property type="component" value="Unassembled WGS sequence"/>
</dbReference>
<evidence type="ECO:0000256" key="3">
    <source>
        <dbReference type="ARBA" id="ARBA00022729"/>
    </source>
</evidence>
<proteinExistence type="predicted"/>
<evidence type="ECO:0000313" key="7">
    <source>
        <dbReference type="EMBL" id="CAH0102118.1"/>
    </source>
</evidence>
<reference evidence="7" key="1">
    <citation type="submission" date="2021-11" db="EMBL/GenBank/DDBJ databases">
        <authorList>
            <person name="Schell T."/>
        </authorList>
    </citation>
    <scope>NUCLEOTIDE SEQUENCE</scope>
    <source>
        <strain evidence="7">M5</strain>
    </source>
</reference>
<dbReference type="SUPFAM" id="SSF49842">
    <property type="entry name" value="TNF-like"/>
    <property type="match status" value="1"/>
</dbReference>
<dbReference type="OrthoDB" id="6154955at2759"/>
<evidence type="ECO:0000256" key="1">
    <source>
        <dbReference type="ARBA" id="ARBA00004613"/>
    </source>
</evidence>
<organism evidence="7 8">
    <name type="scientific">Daphnia galeata</name>
    <dbReference type="NCBI Taxonomy" id="27404"/>
    <lineage>
        <taxon>Eukaryota</taxon>
        <taxon>Metazoa</taxon>
        <taxon>Ecdysozoa</taxon>
        <taxon>Arthropoda</taxon>
        <taxon>Crustacea</taxon>
        <taxon>Branchiopoda</taxon>
        <taxon>Diplostraca</taxon>
        <taxon>Cladocera</taxon>
        <taxon>Anomopoda</taxon>
        <taxon>Daphniidae</taxon>
        <taxon>Daphnia</taxon>
    </lineage>
</organism>
<comment type="caution">
    <text evidence="7">The sequence shown here is derived from an EMBL/GenBank/DDBJ whole genome shotgun (WGS) entry which is preliminary data.</text>
</comment>
<name>A0A8J2RD44_9CRUS</name>
<evidence type="ECO:0000256" key="5">
    <source>
        <dbReference type="SAM" id="SignalP"/>
    </source>
</evidence>
<dbReference type="SMART" id="SM00110">
    <property type="entry name" value="C1Q"/>
    <property type="match status" value="1"/>
</dbReference>
<feature type="coiled-coil region" evidence="4">
    <location>
        <begin position="87"/>
        <end position="161"/>
    </location>
</feature>
<feature type="chain" id="PRO_5035324886" description="C1q domain-containing protein" evidence="5">
    <location>
        <begin position="22"/>
        <end position="383"/>
    </location>
</feature>
<comment type="subcellular location">
    <subcellularLocation>
        <location evidence="1">Secreted</location>
    </subcellularLocation>
</comment>
<keyword evidence="4" id="KW-0175">Coiled coil</keyword>
<dbReference type="PROSITE" id="PS50871">
    <property type="entry name" value="C1Q"/>
    <property type="match status" value="1"/>
</dbReference>
<evidence type="ECO:0000259" key="6">
    <source>
        <dbReference type="PROSITE" id="PS50871"/>
    </source>
</evidence>
<gene>
    <name evidence="7" type="ORF">DGAL_LOCUS4496</name>
</gene>
<keyword evidence="3 5" id="KW-0732">Signal</keyword>
<sequence length="383" mass="41714">MANIIKFVLTLCGLMVSFTSAQSPSNPQVFFPSPFYFYNPATHPTQKIATSKGKPTTSTLEVTYHDHPQSTLIGSHVIFLTTCMKELKDSNDKLAQTSKLLEVLNNTSTSLATENLKQELAGNKQQLDDMAKKLSTNSKDLSDAMAIIATLKNELNVVKQDVASSKSVIGNLNTAVTTSTAPSSIGKIPASCGDLQQIGHKKSGLYSVMGSNKIQTVYCDFTKSPSDSALQKWIGFADVQSLPTIFYVQKNGDFSIKNVPIPYEISVTNIGGAMDEKKGIFTAPRNGVYFFGFSGIGSFSSTNWGWLDVSLMKNGNMVGVAECNSTQGTAGNWETLSFQLTIQLKAGDQVWTQITEINNAVLHDEGRHFVHFNGYMLQEELSP</sequence>
<dbReference type="Gene3D" id="2.60.120.40">
    <property type="match status" value="1"/>
</dbReference>
<feature type="signal peptide" evidence="5">
    <location>
        <begin position="1"/>
        <end position="21"/>
    </location>
</feature>
<dbReference type="PANTHER" id="PTHR22923:SF62">
    <property type="entry name" value="CVP18"/>
    <property type="match status" value="1"/>
</dbReference>
<feature type="domain" description="C1q" evidence="6">
    <location>
        <begin position="239"/>
        <end position="383"/>
    </location>
</feature>
<dbReference type="InterPro" id="IPR001073">
    <property type="entry name" value="C1q_dom"/>
</dbReference>
<dbReference type="InterPro" id="IPR008983">
    <property type="entry name" value="Tumour_necrosis_fac-like_dom"/>
</dbReference>
<evidence type="ECO:0000256" key="4">
    <source>
        <dbReference type="SAM" id="Coils"/>
    </source>
</evidence>
<evidence type="ECO:0000256" key="2">
    <source>
        <dbReference type="ARBA" id="ARBA00022525"/>
    </source>
</evidence>
<evidence type="ECO:0000313" key="8">
    <source>
        <dbReference type="Proteomes" id="UP000789390"/>
    </source>
</evidence>
<dbReference type="PANTHER" id="PTHR22923">
    <property type="entry name" value="CEREBELLIN-RELATED"/>
    <property type="match status" value="1"/>
</dbReference>
<dbReference type="EMBL" id="CAKKLH010000073">
    <property type="protein sequence ID" value="CAH0102118.1"/>
    <property type="molecule type" value="Genomic_DNA"/>
</dbReference>
<dbReference type="GO" id="GO:0005615">
    <property type="term" value="C:extracellular space"/>
    <property type="evidence" value="ECO:0007669"/>
    <property type="project" value="TreeGrafter"/>
</dbReference>
<keyword evidence="8" id="KW-1185">Reference proteome</keyword>
<protein>
    <recommendedName>
        <fullName evidence="6">C1q domain-containing protein</fullName>
    </recommendedName>
</protein>